<protein>
    <submittedName>
        <fullName evidence="1">Uncharacterized protein</fullName>
    </submittedName>
</protein>
<dbReference type="EMBL" id="JAJJMO010000001">
    <property type="protein sequence ID" value="MCC9070401.1"/>
    <property type="molecule type" value="Genomic_DNA"/>
</dbReference>
<gene>
    <name evidence="1" type="ORF">LNQ49_02125</name>
</gene>
<reference evidence="1" key="1">
    <citation type="submission" date="2021-11" db="EMBL/GenBank/DDBJ databases">
        <title>Description of novel Flavobacterium species.</title>
        <authorList>
            <person name="Saticioglu I.B."/>
            <person name="Ay H."/>
            <person name="Altun S."/>
            <person name="Duman M."/>
        </authorList>
    </citation>
    <scope>NUCLEOTIDE SEQUENCE</scope>
    <source>
        <strain evidence="1">F-65</strain>
    </source>
</reference>
<dbReference type="Proteomes" id="UP001430919">
    <property type="component" value="Unassembled WGS sequence"/>
</dbReference>
<evidence type="ECO:0000313" key="2">
    <source>
        <dbReference type="Proteomes" id="UP001430919"/>
    </source>
</evidence>
<comment type="caution">
    <text evidence="1">The sequence shown here is derived from an EMBL/GenBank/DDBJ whole genome shotgun (WGS) entry which is preliminary data.</text>
</comment>
<evidence type="ECO:0000313" key="1">
    <source>
        <dbReference type="EMBL" id="MCC9070401.1"/>
    </source>
</evidence>
<sequence length="51" mass="5851">MKNIFLLLILAFDVSKTSAQKNEISKIITDNGVWDYLDLHCYKCHLVGNHS</sequence>
<organism evidence="1 2">
    <name type="scientific">Flavobacterium pisciphilum</name>
    <dbReference type="NCBI Taxonomy" id="2893755"/>
    <lineage>
        <taxon>Bacteria</taxon>
        <taxon>Pseudomonadati</taxon>
        <taxon>Bacteroidota</taxon>
        <taxon>Flavobacteriia</taxon>
        <taxon>Flavobacteriales</taxon>
        <taxon>Flavobacteriaceae</taxon>
        <taxon>Flavobacterium</taxon>
    </lineage>
</organism>
<name>A0ABS8MNR2_9FLAO</name>
<accession>A0ABS8MNR2</accession>
<proteinExistence type="predicted"/>
<keyword evidence="2" id="KW-1185">Reference proteome</keyword>
<dbReference type="RefSeq" id="WP_229987136.1">
    <property type="nucleotide sequence ID" value="NZ_JAJJMO010000001.1"/>
</dbReference>